<dbReference type="Proteomes" id="UP001174050">
    <property type="component" value="Unassembled WGS sequence"/>
</dbReference>
<accession>A0ABT7ZCT8</accession>
<evidence type="ECO:0000313" key="1">
    <source>
        <dbReference type="EMBL" id="MDN3297335.1"/>
    </source>
</evidence>
<dbReference type="RefSeq" id="WP_290114691.1">
    <property type="nucleotide sequence ID" value="NZ_JAUEPL010000049.1"/>
</dbReference>
<dbReference type="EMBL" id="JAUEPL010000049">
    <property type="protein sequence ID" value="MDN3297335.1"/>
    <property type="molecule type" value="Genomic_DNA"/>
</dbReference>
<keyword evidence="2" id="KW-1185">Reference proteome</keyword>
<comment type="caution">
    <text evidence="1">The sequence shown here is derived from an EMBL/GenBank/DDBJ whole genome shotgun (WGS) entry which is preliminary data.</text>
</comment>
<organism evidence="1 2">
    <name type="scientific">Streptomyces ficellus</name>
    <dbReference type="NCBI Taxonomy" id="1977088"/>
    <lineage>
        <taxon>Bacteria</taxon>
        <taxon>Bacillati</taxon>
        <taxon>Actinomycetota</taxon>
        <taxon>Actinomycetes</taxon>
        <taxon>Kitasatosporales</taxon>
        <taxon>Streptomycetaceae</taxon>
        <taxon>Streptomyces</taxon>
    </lineage>
</organism>
<gene>
    <name evidence="1" type="ORF">QWM81_25485</name>
</gene>
<protein>
    <submittedName>
        <fullName evidence="1">CHAP domain-containing protein</fullName>
    </submittedName>
</protein>
<name>A0ABT7ZCT8_9ACTN</name>
<evidence type="ECO:0000313" key="2">
    <source>
        <dbReference type="Proteomes" id="UP001174050"/>
    </source>
</evidence>
<sequence length="95" mass="10761">MDSYTWTAAANLRQHLKNYRGGREISRYDARPGDVIFGYYTSSKRWNHTGVVTAAKGGNISITQHGRKTHTTLNQWFKGNKHLSAISIIRPGKRS</sequence>
<reference evidence="1" key="1">
    <citation type="submission" date="2023-06" db="EMBL/GenBank/DDBJ databases">
        <title>WGS-Sequencing of Streptomyces ficellus isolate 21 collected from sand in Gara Djebilet Iron Mine in Algeria.</title>
        <authorList>
            <person name="Zegers G.P."/>
            <person name="Gomez A."/>
            <person name="Gueddou A."/>
            <person name="Zahara A.F."/>
            <person name="Worth M."/>
            <person name="Sevigny J.L."/>
            <person name="Tisa L."/>
        </authorList>
    </citation>
    <scope>NUCLEOTIDE SEQUENCE</scope>
    <source>
        <strain evidence="1">AS11</strain>
    </source>
</reference>
<proteinExistence type="predicted"/>